<keyword evidence="3" id="KW-0597">Phosphoprotein</keyword>
<organism evidence="9 10">
    <name type="scientific">Actinoplanes oblitus</name>
    <dbReference type="NCBI Taxonomy" id="3040509"/>
    <lineage>
        <taxon>Bacteria</taxon>
        <taxon>Bacillati</taxon>
        <taxon>Actinomycetota</taxon>
        <taxon>Actinomycetes</taxon>
        <taxon>Micromonosporales</taxon>
        <taxon>Micromonosporaceae</taxon>
        <taxon>Actinoplanes</taxon>
    </lineage>
</organism>
<keyword evidence="4" id="KW-0808">Transferase</keyword>
<dbReference type="PANTHER" id="PTHR44936:SF9">
    <property type="entry name" value="SENSOR PROTEIN CREC"/>
    <property type="match status" value="1"/>
</dbReference>
<evidence type="ECO:0000256" key="4">
    <source>
        <dbReference type="ARBA" id="ARBA00022679"/>
    </source>
</evidence>
<keyword evidence="6" id="KW-0902">Two-component regulatory system</keyword>
<keyword evidence="10" id="KW-1185">Reference proteome</keyword>
<dbReference type="SMART" id="SM00387">
    <property type="entry name" value="HATPase_c"/>
    <property type="match status" value="1"/>
</dbReference>
<keyword evidence="5" id="KW-0418">Kinase</keyword>
<reference evidence="9 10" key="1">
    <citation type="submission" date="2023-06" db="EMBL/GenBank/DDBJ databases">
        <authorList>
            <person name="Yushchuk O."/>
            <person name="Binda E."/>
            <person name="Ruckert-Reed C."/>
            <person name="Fedorenko V."/>
            <person name="Kalinowski J."/>
            <person name="Marinelli F."/>
        </authorList>
    </citation>
    <scope>NUCLEOTIDE SEQUENCE [LARGE SCALE GENOMIC DNA]</scope>
    <source>
        <strain evidence="9 10">NRRL 3884</strain>
    </source>
</reference>
<gene>
    <name evidence="9" type="ORF">ACTOB_004056</name>
</gene>
<evidence type="ECO:0000313" key="10">
    <source>
        <dbReference type="Proteomes" id="UP001240150"/>
    </source>
</evidence>
<name>A0ABY8WTW0_9ACTN</name>
<dbReference type="InterPro" id="IPR013587">
    <property type="entry name" value="Nitrate/nitrite_sensing"/>
</dbReference>
<dbReference type="SUPFAM" id="SSF55874">
    <property type="entry name" value="ATPase domain of HSP90 chaperone/DNA topoisomerase II/histidine kinase"/>
    <property type="match status" value="1"/>
</dbReference>
<dbReference type="Gene3D" id="3.30.565.10">
    <property type="entry name" value="Histidine kinase-like ATPase, C-terminal domain"/>
    <property type="match status" value="1"/>
</dbReference>
<evidence type="ECO:0000313" key="9">
    <source>
        <dbReference type="EMBL" id="WIN00356.1"/>
    </source>
</evidence>
<sequence>MSAGSRRSTARRRFIPRLRDVKIRAKLAGLMVIPLAAVLALGTARLIDVRGTASDSDRIAQLTRLGTELAALNRLVHAERMAAVAYLVGDGARRTDYQARVGEVNTQVTAFRNALSRTEDVPSRVRDKLSVIDEQLGKLAGIRQDVTEKADFSVASAVQRYGDVLAGLAGFEESVGQVADPGPVADALRALGAFSRIGTAIAQQEAIAYSVRITGELTAVREQQLIAAQAARDSAFASFRTLAARDQVGVVEAMLADARMGAADGLNTRLTGPGAAPMGELLKAYDGVLTLLYSAEQQLQDRAVSVAEDDSASASWRARVEGVLVLLALAIGVTFAVLLARNLNSAAHRLRDGALTVANRELPDAVHRLKDASDLDNGGVDRIVAETHNPIRLTGEDEFGQVAKAFAVVHREAVRVAAEQAAWRTSVSTMFVSLARRSQRLVDRMIRELDQIEHDEQDPQRLARLFDLDHLATRMRRNDENLLVLAGAEPGAPRREDASLIDVLRAAQSEVEQYNRVDFGVVDQDVGIAAGAIGDVVRLVAELLDNGTRFSPPRTQVIAHGQRVENQVVIQIEDRGLGVSDEQRKLINRRLAEPAEVDVTAFRLMGFAVVARLAARRGIRVRLIPSPLGGTVAEVMLPASILVRLAQPAPPVEPIRRGARTTTPIKMEMRVAWFDTVIAAGQAAPRGLPTAGYAPAPTRAPASAAAAAPASAQPVVATMPRPRAAAEDRWRMRADDGWQRASAAAAPIAAGTTATGLPRRNPQAQLVPGSAPATPAKRVRRDPEAMRSLSTFTNAVQRGRLSTAPGAKENDR</sequence>
<evidence type="ECO:0000256" key="1">
    <source>
        <dbReference type="ARBA" id="ARBA00000085"/>
    </source>
</evidence>
<dbReference type="RefSeq" id="WP_284921873.1">
    <property type="nucleotide sequence ID" value="NZ_CP126980.1"/>
</dbReference>
<dbReference type="Pfam" id="PF08376">
    <property type="entry name" value="NIT"/>
    <property type="match status" value="1"/>
</dbReference>
<feature type="compositionally biased region" description="Low complexity" evidence="7">
    <location>
        <begin position="704"/>
        <end position="718"/>
    </location>
</feature>
<evidence type="ECO:0000256" key="2">
    <source>
        <dbReference type="ARBA" id="ARBA00012438"/>
    </source>
</evidence>
<comment type="catalytic activity">
    <reaction evidence="1">
        <text>ATP + protein L-histidine = ADP + protein N-phospho-L-histidine.</text>
        <dbReference type="EC" id="2.7.13.3"/>
    </reaction>
</comment>
<dbReference type="InterPro" id="IPR050980">
    <property type="entry name" value="2C_sensor_his_kinase"/>
</dbReference>
<evidence type="ECO:0000256" key="5">
    <source>
        <dbReference type="ARBA" id="ARBA00022777"/>
    </source>
</evidence>
<evidence type="ECO:0000259" key="8">
    <source>
        <dbReference type="SMART" id="SM00387"/>
    </source>
</evidence>
<evidence type="ECO:0000256" key="3">
    <source>
        <dbReference type="ARBA" id="ARBA00022553"/>
    </source>
</evidence>
<dbReference type="InterPro" id="IPR003594">
    <property type="entry name" value="HATPase_dom"/>
</dbReference>
<evidence type="ECO:0000256" key="6">
    <source>
        <dbReference type="ARBA" id="ARBA00023012"/>
    </source>
</evidence>
<feature type="region of interest" description="Disordered" evidence="7">
    <location>
        <begin position="750"/>
        <end position="812"/>
    </location>
</feature>
<feature type="domain" description="Histidine kinase/HSP90-like ATPase" evidence="8">
    <location>
        <begin position="531"/>
        <end position="641"/>
    </location>
</feature>
<protein>
    <recommendedName>
        <fullName evidence="2">histidine kinase</fullName>
        <ecNumber evidence="2">2.7.13.3</ecNumber>
    </recommendedName>
</protein>
<accession>A0ABY8WTW0</accession>
<proteinExistence type="predicted"/>
<feature type="region of interest" description="Disordered" evidence="7">
    <location>
        <begin position="704"/>
        <end position="728"/>
    </location>
</feature>
<dbReference type="EMBL" id="CP126980">
    <property type="protein sequence ID" value="WIN00356.1"/>
    <property type="molecule type" value="Genomic_DNA"/>
</dbReference>
<dbReference type="InterPro" id="IPR036890">
    <property type="entry name" value="HATPase_C_sf"/>
</dbReference>
<evidence type="ECO:0000256" key="7">
    <source>
        <dbReference type="SAM" id="MobiDB-lite"/>
    </source>
</evidence>
<dbReference type="Pfam" id="PF02518">
    <property type="entry name" value="HATPase_c"/>
    <property type="match status" value="1"/>
</dbReference>
<dbReference type="PANTHER" id="PTHR44936">
    <property type="entry name" value="SENSOR PROTEIN CREC"/>
    <property type="match status" value="1"/>
</dbReference>
<dbReference type="EC" id="2.7.13.3" evidence="2"/>
<dbReference type="Proteomes" id="UP001240150">
    <property type="component" value="Chromosome"/>
</dbReference>